<dbReference type="AlphaFoldDB" id="A0A1U9K215"/>
<protein>
    <submittedName>
        <fullName evidence="2">Uncharacterized protein</fullName>
    </submittedName>
</protein>
<proteinExistence type="predicted"/>
<accession>A0A1U9K215</accession>
<evidence type="ECO:0000313" key="2">
    <source>
        <dbReference type="EMBL" id="AQS52090.1"/>
    </source>
</evidence>
<gene>
    <name evidence="2" type="ORF">PAEH1_12120</name>
</gene>
<evidence type="ECO:0000256" key="1">
    <source>
        <dbReference type="SAM" id="SignalP"/>
    </source>
</evidence>
<name>A0A1U9K215_9BURK</name>
<feature type="chain" id="PRO_5012594999" evidence="1">
    <location>
        <begin position="21"/>
        <end position="125"/>
    </location>
</feature>
<dbReference type="KEGG" id="phn:PAEH1_12120"/>
<dbReference type="Proteomes" id="UP000189369">
    <property type="component" value="Chromosome"/>
</dbReference>
<keyword evidence="1" id="KW-0732">Signal</keyword>
<feature type="signal peptide" evidence="1">
    <location>
        <begin position="1"/>
        <end position="20"/>
    </location>
</feature>
<dbReference type="STRING" id="643674.PAEH1_12120"/>
<dbReference type="EMBL" id="CP019697">
    <property type="protein sequence ID" value="AQS52090.1"/>
    <property type="molecule type" value="Genomic_DNA"/>
</dbReference>
<evidence type="ECO:0000313" key="3">
    <source>
        <dbReference type="Proteomes" id="UP000189369"/>
    </source>
</evidence>
<organism evidence="2 3">
    <name type="scientific">Paenalcaligenes hominis</name>
    <dbReference type="NCBI Taxonomy" id="643674"/>
    <lineage>
        <taxon>Bacteria</taxon>
        <taxon>Pseudomonadati</taxon>
        <taxon>Pseudomonadota</taxon>
        <taxon>Betaproteobacteria</taxon>
        <taxon>Burkholderiales</taxon>
        <taxon>Alcaligenaceae</taxon>
        <taxon>Paenalcaligenes</taxon>
    </lineage>
</organism>
<reference evidence="2 3" key="1">
    <citation type="submission" date="2017-01" db="EMBL/GenBank/DDBJ databases">
        <title>Complete Genome Sequence of Paenalcaligenes hominis, Isolated from a paraplegic Patient with neurogenic bladder.</title>
        <authorList>
            <person name="Mukhopadhyay R."/>
            <person name="Joaquin J."/>
            <person name="Hogue R."/>
            <person name="Kilaru A."/>
            <person name="Jospin G."/>
            <person name="Mars K."/>
            <person name="Eisen J.A."/>
            <person name="Chaturvedi V."/>
        </authorList>
    </citation>
    <scope>NUCLEOTIDE SEQUENCE [LARGE SCALE GENOMIC DNA]</scope>
    <source>
        <strain evidence="2 3">15S00501</strain>
    </source>
</reference>
<sequence length="125" mass="14436">MRLVCFGLVATLALPSTVIAKDAVSDCIGTHFTEYHRIVSPHRSVSIERIQQWSNWCKRGFNAFQLAEQTRPCYQEQIHLLQQQAGGFLPITYEKSQQIKYYCRQQLWLSLDNPPTQSQTQVPHS</sequence>